<evidence type="ECO:0000313" key="1">
    <source>
        <dbReference type="EMBL" id="KIA63563.1"/>
    </source>
</evidence>
<comment type="caution">
    <text evidence="1">The sequence shown here is derived from an EMBL/GenBank/DDBJ whole genome shotgun (WGS) entry which is preliminary data.</text>
</comment>
<protein>
    <recommendedName>
        <fullName evidence="3">DUF2283 domain-containing protein</fullName>
    </recommendedName>
</protein>
<dbReference type="InterPro" id="IPR019270">
    <property type="entry name" value="DUF2283"/>
</dbReference>
<evidence type="ECO:0008006" key="3">
    <source>
        <dbReference type="Google" id="ProtNLM"/>
    </source>
</evidence>
<organism evidence="1 2">
    <name type="scientific">Nocardia vulneris</name>
    <dbReference type="NCBI Taxonomy" id="1141657"/>
    <lineage>
        <taxon>Bacteria</taxon>
        <taxon>Bacillati</taxon>
        <taxon>Actinomycetota</taxon>
        <taxon>Actinomycetes</taxon>
        <taxon>Mycobacteriales</taxon>
        <taxon>Nocardiaceae</taxon>
        <taxon>Nocardia</taxon>
    </lineage>
</organism>
<sequence length="85" mass="9359">MNPDLIDYVTWDDQHNVAYLALRQNTAGPRYAARTLPVQDSTDNEVVAALDFGADGELIGIELLRADSQLSAALKAQARTERDKD</sequence>
<gene>
    <name evidence="1" type="ORF">FG87_18660</name>
</gene>
<dbReference type="EMBL" id="JNFP01000020">
    <property type="protein sequence ID" value="KIA63563.1"/>
    <property type="molecule type" value="Genomic_DNA"/>
</dbReference>
<accession>A0ABR4ZE64</accession>
<dbReference type="Pfam" id="PF10049">
    <property type="entry name" value="DUF2283"/>
    <property type="match status" value="1"/>
</dbReference>
<evidence type="ECO:0000313" key="2">
    <source>
        <dbReference type="Proteomes" id="UP000031364"/>
    </source>
</evidence>
<proteinExistence type="predicted"/>
<reference evidence="1 2" key="1">
    <citation type="journal article" date="2014" name="Int. J. Syst. Evol. Microbiol.">
        <title>Nocardia vulneris sp. nov., isolated from wounds of human patients in North America.</title>
        <authorList>
            <person name="Lasker B.A."/>
            <person name="Bell M."/>
            <person name="Klenk H.P."/>
            <person name="Sproer C."/>
            <person name="Schumann C."/>
            <person name="Schumann P."/>
            <person name="Brown J.M."/>
        </authorList>
    </citation>
    <scope>NUCLEOTIDE SEQUENCE [LARGE SCALE GENOMIC DNA]</scope>
    <source>
        <strain evidence="1 2">W9851</strain>
    </source>
</reference>
<keyword evidence="2" id="KW-1185">Reference proteome</keyword>
<dbReference type="RefSeq" id="WP_043672092.1">
    <property type="nucleotide sequence ID" value="NZ_BDCI01000043.1"/>
</dbReference>
<dbReference type="Proteomes" id="UP000031364">
    <property type="component" value="Unassembled WGS sequence"/>
</dbReference>
<name>A0ABR4ZE64_9NOCA</name>